<name>A0A1F7RR79_9BACT</name>
<evidence type="ECO:0000313" key="8">
    <source>
        <dbReference type="Proteomes" id="UP000178526"/>
    </source>
</evidence>
<dbReference type="CDD" id="cd13128">
    <property type="entry name" value="MATE_Wzx_like"/>
    <property type="match status" value="1"/>
</dbReference>
<keyword evidence="3 6" id="KW-0812">Transmembrane</keyword>
<evidence type="ECO:0000256" key="6">
    <source>
        <dbReference type="SAM" id="Phobius"/>
    </source>
</evidence>
<feature type="transmembrane region" description="Helical" evidence="6">
    <location>
        <begin position="44"/>
        <end position="67"/>
    </location>
</feature>
<feature type="transmembrane region" description="Helical" evidence="6">
    <location>
        <begin position="112"/>
        <end position="135"/>
    </location>
</feature>
<organism evidence="7 8">
    <name type="scientific">Candidatus Schekmanbacteria bacterium GWA2_38_11</name>
    <dbReference type="NCBI Taxonomy" id="1817876"/>
    <lineage>
        <taxon>Bacteria</taxon>
        <taxon>Candidatus Schekmaniibacteriota</taxon>
    </lineage>
</organism>
<comment type="caution">
    <text evidence="7">The sequence shown here is derived from an EMBL/GenBank/DDBJ whole genome shotgun (WGS) entry which is preliminary data.</text>
</comment>
<evidence type="ECO:0000313" key="7">
    <source>
        <dbReference type="EMBL" id="OGL43407.1"/>
    </source>
</evidence>
<evidence type="ECO:0000256" key="1">
    <source>
        <dbReference type="ARBA" id="ARBA00004651"/>
    </source>
</evidence>
<feature type="transmembrane region" description="Helical" evidence="6">
    <location>
        <begin position="213"/>
        <end position="229"/>
    </location>
</feature>
<gene>
    <name evidence="7" type="ORF">A2042_07455</name>
</gene>
<evidence type="ECO:0000256" key="5">
    <source>
        <dbReference type="ARBA" id="ARBA00023136"/>
    </source>
</evidence>
<protein>
    <submittedName>
        <fullName evidence="7">Uncharacterized protein</fullName>
    </submittedName>
</protein>
<feature type="transmembrane region" description="Helical" evidence="6">
    <location>
        <begin position="79"/>
        <end position="106"/>
    </location>
</feature>
<keyword evidence="2" id="KW-1003">Cell membrane</keyword>
<feature type="transmembrane region" description="Helical" evidence="6">
    <location>
        <begin position="249"/>
        <end position="272"/>
    </location>
</feature>
<feature type="transmembrane region" description="Helical" evidence="6">
    <location>
        <begin position="293"/>
        <end position="316"/>
    </location>
</feature>
<evidence type="ECO:0000256" key="4">
    <source>
        <dbReference type="ARBA" id="ARBA00022989"/>
    </source>
</evidence>
<dbReference type="GO" id="GO:0005886">
    <property type="term" value="C:plasma membrane"/>
    <property type="evidence" value="ECO:0007669"/>
    <property type="project" value="UniProtKB-SubCell"/>
</dbReference>
<feature type="transmembrane region" description="Helical" evidence="6">
    <location>
        <begin position="442"/>
        <end position="467"/>
    </location>
</feature>
<evidence type="ECO:0000256" key="3">
    <source>
        <dbReference type="ARBA" id="ARBA00022692"/>
    </source>
</evidence>
<reference evidence="7 8" key="1">
    <citation type="journal article" date="2016" name="Nat. Commun.">
        <title>Thousands of microbial genomes shed light on interconnected biogeochemical processes in an aquifer system.</title>
        <authorList>
            <person name="Anantharaman K."/>
            <person name="Brown C.T."/>
            <person name="Hug L.A."/>
            <person name="Sharon I."/>
            <person name="Castelle C.J."/>
            <person name="Probst A.J."/>
            <person name="Thomas B.C."/>
            <person name="Singh A."/>
            <person name="Wilkins M.J."/>
            <person name="Karaoz U."/>
            <person name="Brodie E.L."/>
            <person name="Williams K.H."/>
            <person name="Hubbard S.S."/>
            <person name="Banfield J.F."/>
        </authorList>
    </citation>
    <scope>NUCLEOTIDE SEQUENCE [LARGE SCALE GENOMIC DNA]</scope>
</reference>
<dbReference type="EMBL" id="MGDB01000001">
    <property type="protein sequence ID" value="OGL43407.1"/>
    <property type="molecule type" value="Genomic_DNA"/>
</dbReference>
<feature type="transmembrane region" description="Helical" evidence="6">
    <location>
        <begin position="171"/>
        <end position="192"/>
    </location>
</feature>
<feature type="transmembrane region" description="Helical" evidence="6">
    <location>
        <begin position="147"/>
        <end position="165"/>
    </location>
</feature>
<dbReference type="Proteomes" id="UP000178526">
    <property type="component" value="Unassembled WGS sequence"/>
</dbReference>
<feature type="transmembrane region" description="Helical" evidence="6">
    <location>
        <begin position="356"/>
        <end position="375"/>
    </location>
</feature>
<dbReference type="InterPro" id="IPR002797">
    <property type="entry name" value="Polysacc_synth"/>
</dbReference>
<evidence type="ECO:0000256" key="2">
    <source>
        <dbReference type="ARBA" id="ARBA00022475"/>
    </source>
</evidence>
<proteinExistence type="predicted"/>
<comment type="subcellular location">
    <subcellularLocation>
        <location evidence="1">Cell membrane</location>
        <topology evidence="1">Multi-pass membrane protein</topology>
    </subcellularLocation>
</comment>
<accession>A0A1F7RR79</accession>
<dbReference type="PANTHER" id="PTHR30250:SF11">
    <property type="entry name" value="O-ANTIGEN TRANSPORTER-RELATED"/>
    <property type="match status" value="1"/>
</dbReference>
<feature type="transmembrane region" description="Helical" evidence="6">
    <location>
        <begin position="328"/>
        <end position="349"/>
    </location>
</feature>
<sequence>MSLKFKAATNTIVQIISKLIVLFISVIITIYLTRYLGPEGYGKYTFVFVYITFFLMLGDFGLNNILIREISKEKNNIDILMGNALIIKFLFSIVTILLSIGIIYLLNYSVDTRIGVIIASITILFSAIETLKILFQIYLKMEYQAGIDVLTKAIFLFLVLVAIFYKRGLFFIIGSFVLSSALGLIFIIFFSFKFLKPKFKIDYSLCIKLLKETLPMGISLMLTIIYWRIDTIMLSLMQGDKAVGLYNLSYRFIDLLILLVPGTIMVSIFPIMSEQFKNDKDSLKATFQKTFDIMVIISVFFILVIMLSAENIIYLLGGEKFRESTPALQILIFGAAFIFIANIYGYLLISAGKQKLNLLIDLIGTILNISLNLYLIPKFSFIGASIATLITQAIVLITGILFVLKFLHIKTNFQIINKIIAISILICLEIFALRRLNCNPVIIIILNSLTYLILILLFKCIFFAELYQVFKESLNKFGLKSIFTNKN</sequence>
<keyword evidence="5 6" id="KW-0472">Membrane</keyword>
<dbReference type="AlphaFoldDB" id="A0A1F7RR79"/>
<feature type="transmembrane region" description="Helical" evidence="6">
    <location>
        <begin position="415"/>
        <end position="436"/>
    </location>
</feature>
<feature type="transmembrane region" description="Helical" evidence="6">
    <location>
        <begin position="381"/>
        <end position="403"/>
    </location>
</feature>
<feature type="transmembrane region" description="Helical" evidence="6">
    <location>
        <begin position="12"/>
        <end position="32"/>
    </location>
</feature>
<dbReference type="PANTHER" id="PTHR30250">
    <property type="entry name" value="PST FAMILY PREDICTED COLANIC ACID TRANSPORTER"/>
    <property type="match status" value="1"/>
</dbReference>
<keyword evidence="4 6" id="KW-1133">Transmembrane helix</keyword>
<dbReference type="Pfam" id="PF01943">
    <property type="entry name" value="Polysacc_synt"/>
    <property type="match status" value="1"/>
</dbReference>
<dbReference type="InterPro" id="IPR050833">
    <property type="entry name" value="Poly_Biosynth_Transport"/>
</dbReference>